<dbReference type="Proteomes" id="UP000319931">
    <property type="component" value="Unassembled WGS sequence"/>
</dbReference>
<dbReference type="OrthoDB" id="9787654at2"/>
<dbReference type="PANTHER" id="PTHR43569:SF2">
    <property type="entry name" value="AMIDOHYDROLASE-RELATED DOMAIN-CONTAINING PROTEIN"/>
    <property type="match status" value="1"/>
</dbReference>
<name>A0A502FJV5_9SPHN</name>
<accession>A0A502FJV5</accession>
<evidence type="ECO:0000256" key="1">
    <source>
        <dbReference type="ARBA" id="ARBA00038310"/>
    </source>
</evidence>
<organism evidence="3 4">
    <name type="scientific">Sphingomonas glacialis</name>
    <dbReference type="NCBI Taxonomy" id="658225"/>
    <lineage>
        <taxon>Bacteria</taxon>
        <taxon>Pseudomonadati</taxon>
        <taxon>Pseudomonadota</taxon>
        <taxon>Alphaproteobacteria</taxon>
        <taxon>Sphingomonadales</taxon>
        <taxon>Sphingomonadaceae</taxon>
        <taxon>Sphingomonas</taxon>
    </lineage>
</organism>
<comment type="similarity">
    <text evidence="1">Belongs to the metallo-dependent hydrolases superfamily.</text>
</comment>
<protein>
    <submittedName>
        <fullName evidence="3">Amidohydrolase</fullName>
    </submittedName>
</protein>
<evidence type="ECO:0000313" key="3">
    <source>
        <dbReference type="EMBL" id="TPG49393.1"/>
    </source>
</evidence>
<gene>
    <name evidence="3" type="ORF">EAH76_18810</name>
</gene>
<evidence type="ECO:0000313" key="4">
    <source>
        <dbReference type="Proteomes" id="UP000319931"/>
    </source>
</evidence>
<feature type="domain" description="Amidohydrolase-related" evidence="2">
    <location>
        <begin position="19"/>
        <end position="288"/>
    </location>
</feature>
<dbReference type="InterPro" id="IPR032466">
    <property type="entry name" value="Metal_Hydrolase"/>
</dbReference>
<dbReference type="InterPro" id="IPR052350">
    <property type="entry name" value="Metallo-dep_Lactonases"/>
</dbReference>
<dbReference type="GO" id="GO:0016787">
    <property type="term" value="F:hydrolase activity"/>
    <property type="evidence" value="ECO:0007669"/>
    <property type="project" value="UniProtKB-KW"/>
</dbReference>
<dbReference type="SUPFAM" id="SSF51556">
    <property type="entry name" value="Metallo-dependent hydrolases"/>
    <property type="match status" value="1"/>
</dbReference>
<comment type="caution">
    <text evidence="3">The sequence shown here is derived from an EMBL/GenBank/DDBJ whole genome shotgun (WGS) entry which is preliminary data.</text>
</comment>
<keyword evidence="4" id="KW-1185">Reference proteome</keyword>
<evidence type="ECO:0000259" key="2">
    <source>
        <dbReference type="Pfam" id="PF04909"/>
    </source>
</evidence>
<dbReference type="InterPro" id="IPR006680">
    <property type="entry name" value="Amidohydro-rel"/>
</dbReference>
<dbReference type="Pfam" id="PF04909">
    <property type="entry name" value="Amidohydro_2"/>
    <property type="match status" value="1"/>
</dbReference>
<dbReference type="AlphaFoldDB" id="A0A502FJV5"/>
<dbReference type="EMBL" id="RCZC01000007">
    <property type="protein sequence ID" value="TPG49393.1"/>
    <property type="molecule type" value="Genomic_DNA"/>
</dbReference>
<proteinExistence type="inferred from homology"/>
<dbReference type="Gene3D" id="3.20.20.140">
    <property type="entry name" value="Metal-dependent hydrolases"/>
    <property type="match status" value="1"/>
</dbReference>
<dbReference type="PANTHER" id="PTHR43569">
    <property type="entry name" value="AMIDOHYDROLASE"/>
    <property type="match status" value="1"/>
</dbReference>
<sequence length="294" mass="32229">MGRGRADLHARRAAVTRLIDAHQHFWSLATEGHEWPTAAEAAIHRDFGPDDLVVATSGLSLDGTVLVQSQPTDRDTDWMLELAARTPLVRAVVGWVDLLHPHAPERIGALARQPKLRGLRPMLQSIADTEWLLQDALTPALEAMQAADLRLDALVEPRHLPMLARFAARWPGLPIVIDHAAKPDAATMTLDPWRVDIAALGQLGLYCKLSGLRTEQAPGQPAEALTPYVEHLVKVFGARLMWGSDWPVVRLSGDDWRRWHHDAGQLAGRAGADLDQLFGGAAVAFYGLDDPRSA</sequence>
<keyword evidence="3" id="KW-0378">Hydrolase</keyword>
<reference evidence="3 4" key="1">
    <citation type="journal article" date="2019" name="Environ. Microbiol.">
        <title>Species interactions and distinct microbial communities in high Arctic permafrost affected cryosols are associated with the CH4 and CO2 gas fluxes.</title>
        <authorList>
            <person name="Altshuler I."/>
            <person name="Hamel J."/>
            <person name="Turney S."/>
            <person name="Magnuson E."/>
            <person name="Levesque R."/>
            <person name="Greer C."/>
            <person name="Whyte L.G."/>
        </authorList>
    </citation>
    <scope>NUCLEOTIDE SEQUENCE [LARGE SCALE GENOMIC DNA]</scope>
    <source>
        <strain evidence="3 4">E6.1</strain>
    </source>
</reference>